<dbReference type="PANTHER" id="PTHR43013">
    <property type="entry name" value="GLUTAMYL-TRNA REDUCTASE"/>
    <property type="match status" value="1"/>
</dbReference>
<feature type="binding site" evidence="9 11">
    <location>
        <begin position="115"/>
        <end position="117"/>
    </location>
    <ligand>
        <name>substrate</name>
    </ligand>
</feature>
<evidence type="ECO:0000256" key="2">
    <source>
        <dbReference type="ARBA" id="ARBA00005916"/>
    </source>
</evidence>
<dbReference type="Gene3D" id="3.30.460.30">
    <property type="entry name" value="Glutamyl-tRNA reductase, N-terminal domain"/>
    <property type="match status" value="1"/>
</dbReference>
<keyword evidence="6 9" id="KW-0627">Porphyrin biosynthesis</keyword>
<dbReference type="FunFam" id="3.30.460.30:FF:000001">
    <property type="entry name" value="Glutamyl-tRNA reductase"/>
    <property type="match status" value="1"/>
</dbReference>
<dbReference type="NCBIfam" id="TIGR01035">
    <property type="entry name" value="hemA"/>
    <property type="match status" value="1"/>
</dbReference>
<dbReference type="Pfam" id="PF01488">
    <property type="entry name" value="Shikimate_DH"/>
    <property type="match status" value="1"/>
</dbReference>
<feature type="active site" description="Nucleophile" evidence="9 10">
    <location>
        <position position="50"/>
    </location>
</feature>
<dbReference type="InterPro" id="IPR006151">
    <property type="entry name" value="Shikm_DH/Glu-tRNA_Rdtase"/>
</dbReference>
<feature type="binding site" evidence="9 11">
    <location>
        <position position="121"/>
    </location>
    <ligand>
        <name>substrate</name>
    </ligand>
</feature>
<dbReference type="InterPro" id="IPR036291">
    <property type="entry name" value="NAD(P)-bd_dom_sf"/>
</dbReference>
<evidence type="ECO:0000256" key="7">
    <source>
        <dbReference type="ARBA" id="ARBA00047464"/>
    </source>
</evidence>
<dbReference type="InterPro" id="IPR000343">
    <property type="entry name" value="4pyrrol_synth_GluRdtase"/>
</dbReference>
<feature type="domain" description="Glutamyl-tRNA reductase N-terminal" evidence="15">
    <location>
        <begin position="7"/>
        <end position="157"/>
    </location>
</feature>
<evidence type="ECO:0000313" key="16">
    <source>
        <dbReference type="EMBL" id="PIQ89507.1"/>
    </source>
</evidence>
<dbReference type="GO" id="GO:0019353">
    <property type="term" value="P:protoporphyrinogen IX biosynthetic process from glutamate"/>
    <property type="evidence" value="ECO:0007669"/>
    <property type="project" value="TreeGrafter"/>
</dbReference>
<comment type="catalytic activity">
    <reaction evidence="7 9">
        <text>(S)-4-amino-5-oxopentanoate + tRNA(Glu) + NADP(+) = L-glutamyl-tRNA(Glu) + NADPH + H(+)</text>
        <dbReference type="Rhea" id="RHEA:12344"/>
        <dbReference type="Rhea" id="RHEA-COMP:9663"/>
        <dbReference type="Rhea" id="RHEA-COMP:9680"/>
        <dbReference type="ChEBI" id="CHEBI:15378"/>
        <dbReference type="ChEBI" id="CHEBI:57501"/>
        <dbReference type="ChEBI" id="CHEBI:57783"/>
        <dbReference type="ChEBI" id="CHEBI:58349"/>
        <dbReference type="ChEBI" id="CHEBI:78442"/>
        <dbReference type="ChEBI" id="CHEBI:78520"/>
        <dbReference type="EC" id="1.2.1.70"/>
    </reaction>
</comment>
<dbReference type="HAMAP" id="MF_00087">
    <property type="entry name" value="Glu_tRNA_reductase"/>
    <property type="match status" value="1"/>
</dbReference>
<feature type="binding site" evidence="9 11">
    <location>
        <begin position="49"/>
        <end position="52"/>
    </location>
    <ligand>
        <name>substrate</name>
    </ligand>
</feature>
<dbReference type="FunFam" id="3.40.50.720:FF:000031">
    <property type="entry name" value="Glutamyl-tRNA reductase"/>
    <property type="match status" value="1"/>
</dbReference>
<sequence>MRLVVTGINHKTAPVEIRERLSFSIKETVEANRLFKKNLAVSEGLILSTCNRMEIYAVLNNHDGDYIAKLTSFLSEFRDIDSRQFKDRLYIHEGKAAIEHLFRVAAGLDSMVIGEMEILGQVKQAYYDAQESRTTGKILNRLFQKTFNTAKKIRTDTFITRGSVSVSSVAVKLAEKILGDLSDKKVLIVGAGQIGEQLLVYLKKNGVKAILVANRTFEKALALADRFAASAIKFDDFINSLIDADIVISSTGAPHNIIRKEDVAHIMPKRRQKPFFIIDLAVPRDVEAEVNKIDNVYLYDIDDLQKIVDGNLALRKNELSNCDKIIESASAHFENWLVKENIKHHEG</sequence>
<dbReference type="InterPro" id="IPR036343">
    <property type="entry name" value="GluRdtase_N_sf"/>
</dbReference>
<comment type="subunit">
    <text evidence="9">Homodimer.</text>
</comment>
<gene>
    <name evidence="9" type="primary">hemA</name>
    <name evidence="16" type="ORF">COV72_02460</name>
</gene>
<evidence type="ECO:0000256" key="4">
    <source>
        <dbReference type="ARBA" id="ARBA00022857"/>
    </source>
</evidence>
<evidence type="ECO:0000256" key="8">
    <source>
        <dbReference type="ARBA" id="ARBA00068659"/>
    </source>
</evidence>
<comment type="pathway">
    <text evidence="1 9">Porphyrin-containing compound metabolism; protoporphyrin-IX biosynthesis; 5-aminolevulinate from L-glutamyl-tRNA(Glu): step 1/2.</text>
</comment>
<evidence type="ECO:0000259" key="15">
    <source>
        <dbReference type="Pfam" id="PF05201"/>
    </source>
</evidence>
<dbReference type="UniPathway" id="UPA00251">
    <property type="reaction ID" value="UER00316"/>
</dbReference>
<comment type="miscellaneous">
    <text evidence="9">During catalysis, the active site Cys acts as a nucleophile attacking the alpha-carbonyl group of tRNA-bound glutamate with the formation of a thioester intermediate between enzyme and glutamate, and the concomitant release of tRNA(Glu). The thioester intermediate is finally reduced by direct hydride transfer from NADPH, to form the product GSA.</text>
</comment>
<dbReference type="PIRSF" id="PIRSF000445">
    <property type="entry name" value="4pyrrol_synth_GluRdtase"/>
    <property type="match status" value="1"/>
</dbReference>
<evidence type="ECO:0000313" key="17">
    <source>
        <dbReference type="Proteomes" id="UP000229641"/>
    </source>
</evidence>
<dbReference type="InterPro" id="IPR018214">
    <property type="entry name" value="GluRdtase_CS"/>
</dbReference>
<dbReference type="SUPFAM" id="SSF69742">
    <property type="entry name" value="Glutamyl tRNA-reductase catalytic, N-terminal domain"/>
    <property type="match status" value="1"/>
</dbReference>
<keyword evidence="4 9" id="KW-0521">NADP</keyword>
<evidence type="ECO:0000256" key="6">
    <source>
        <dbReference type="ARBA" id="ARBA00023244"/>
    </source>
</evidence>
<dbReference type="AlphaFoldDB" id="A0A2H0LYP4"/>
<dbReference type="EC" id="1.2.1.70" evidence="3 9"/>
<evidence type="ECO:0000256" key="11">
    <source>
        <dbReference type="PIRSR" id="PIRSR000445-2"/>
    </source>
</evidence>
<dbReference type="InterPro" id="IPR015895">
    <property type="entry name" value="4pyrrol_synth_GluRdtase_N"/>
</dbReference>
<feature type="binding site" evidence="9 11">
    <location>
        <position position="110"/>
    </location>
    <ligand>
        <name>substrate</name>
    </ligand>
</feature>
<feature type="domain" description="Quinate/shikimate 5-dehydrogenase/glutamyl-tRNA reductase" evidence="14">
    <location>
        <begin position="172"/>
        <end position="307"/>
    </location>
</feature>
<protein>
    <recommendedName>
        <fullName evidence="8 9">Glutamyl-tRNA reductase</fullName>
        <shortName evidence="9">GluTR</shortName>
        <ecNumber evidence="3 9">1.2.1.70</ecNumber>
    </recommendedName>
</protein>
<evidence type="ECO:0000256" key="1">
    <source>
        <dbReference type="ARBA" id="ARBA00005059"/>
    </source>
</evidence>
<dbReference type="Gene3D" id="3.40.50.720">
    <property type="entry name" value="NAD(P)-binding Rossmann-like Domain"/>
    <property type="match status" value="1"/>
</dbReference>
<feature type="binding site" evidence="9 12">
    <location>
        <begin position="190"/>
        <end position="195"/>
    </location>
    <ligand>
        <name>NADP(+)</name>
        <dbReference type="ChEBI" id="CHEBI:58349"/>
    </ligand>
</feature>
<dbReference type="CDD" id="cd05213">
    <property type="entry name" value="NAD_bind_Glutamyl_tRNA_reduct"/>
    <property type="match status" value="1"/>
</dbReference>
<evidence type="ECO:0000256" key="9">
    <source>
        <dbReference type="HAMAP-Rule" id="MF_00087"/>
    </source>
</evidence>
<organism evidence="16 17">
    <name type="scientific">Candidatus Ghiorseimicrobium undicola</name>
    <dbReference type="NCBI Taxonomy" id="1974746"/>
    <lineage>
        <taxon>Bacteria</taxon>
        <taxon>Pseudomonadati</taxon>
        <taxon>Candidatus Omnitrophota</taxon>
        <taxon>Candidatus Ghiorseimicrobium</taxon>
    </lineage>
</organism>
<evidence type="ECO:0000256" key="13">
    <source>
        <dbReference type="PIRSR" id="PIRSR000445-4"/>
    </source>
</evidence>
<evidence type="ECO:0000259" key="14">
    <source>
        <dbReference type="Pfam" id="PF01488"/>
    </source>
</evidence>
<feature type="site" description="Important for activity" evidence="9 13">
    <location>
        <position position="100"/>
    </location>
</feature>
<dbReference type="PROSITE" id="PS00747">
    <property type="entry name" value="GLUTR"/>
    <property type="match status" value="1"/>
</dbReference>
<dbReference type="GO" id="GO:0008883">
    <property type="term" value="F:glutamyl-tRNA reductase activity"/>
    <property type="evidence" value="ECO:0007669"/>
    <property type="project" value="UniProtKB-UniRule"/>
</dbReference>
<evidence type="ECO:0000256" key="12">
    <source>
        <dbReference type="PIRSR" id="PIRSR000445-3"/>
    </source>
</evidence>
<comment type="function">
    <text evidence="9">Catalyzes the NADPH-dependent reduction of glutamyl-tRNA(Glu) to glutamate 1-semialdehyde (GSA).</text>
</comment>
<dbReference type="Proteomes" id="UP000229641">
    <property type="component" value="Unassembled WGS sequence"/>
</dbReference>
<evidence type="ECO:0000256" key="10">
    <source>
        <dbReference type="PIRSR" id="PIRSR000445-1"/>
    </source>
</evidence>
<keyword evidence="5 9" id="KW-0560">Oxidoreductase</keyword>
<comment type="similarity">
    <text evidence="2 9">Belongs to the glutamyl-tRNA reductase family.</text>
</comment>
<name>A0A2H0LYP4_9BACT</name>
<comment type="domain">
    <text evidence="9">Possesses an unusual extended V-shaped dimeric structure with each monomer consisting of three distinct domains arranged along a curved 'spinal' alpha-helix. The N-terminal catalytic domain specifically recognizes the glutamate moiety of the substrate. The second domain is the NADPH-binding domain, and the third C-terminal domain is responsible for dimerization.</text>
</comment>
<comment type="caution">
    <text evidence="16">The sequence shown here is derived from an EMBL/GenBank/DDBJ whole genome shotgun (WGS) entry which is preliminary data.</text>
</comment>
<proteinExistence type="inferred from homology"/>
<reference evidence="16 17" key="1">
    <citation type="submission" date="2017-09" db="EMBL/GenBank/DDBJ databases">
        <title>Depth-based differentiation of microbial function through sediment-hosted aquifers and enrichment of novel symbionts in the deep terrestrial subsurface.</title>
        <authorList>
            <person name="Probst A.J."/>
            <person name="Ladd B."/>
            <person name="Jarett J.K."/>
            <person name="Geller-Mcgrath D.E."/>
            <person name="Sieber C.M."/>
            <person name="Emerson J.B."/>
            <person name="Anantharaman K."/>
            <person name="Thomas B.C."/>
            <person name="Malmstrom R."/>
            <person name="Stieglmeier M."/>
            <person name="Klingl A."/>
            <person name="Woyke T."/>
            <person name="Ryan C.M."/>
            <person name="Banfield J.F."/>
        </authorList>
    </citation>
    <scope>NUCLEOTIDE SEQUENCE [LARGE SCALE GENOMIC DNA]</scope>
    <source>
        <strain evidence="16">CG11_big_fil_rev_8_21_14_0_20_42_13</strain>
    </source>
</reference>
<accession>A0A2H0LYP4</accession>
<dbReference type="PANTHER" id="PTHR43013:SF1">
    <property type="entry name" value="GLUTAMYL-TRNA REDUCTASE"/>
    <property type="match status" value="1"/>
</dbReference>
<dbReference type="EMBL" id="PCWA01000035">
    <property type="protein sequence ID" value="PIQ89507.1"/>
    <property type="molecule type" value="Genomic_DNA"/>
</dbReference>
<dbReference type="SUPFAM" id="SSF51735">
    <property type="entry name" value="NAD(P)-binding Rossmann-fold domains"/>
    <property type="match status" value="1"/>
</dbReference>
<dbReference type="Pfam" id="PF05201">
    <property type="entry name" value="GlutR_N"/>
    <property type="match status" value="1"/>
</dbReference>
<evidence type="ECO:0000256" key="3">
    <source>
        <dbReference type="ARBA" id="ARBA00012970"/>
    </source>
</evidence>
<evidence type="ECO:0000256" key="5">
    <source>
        <dbReference type="ARBA" id="ARBA00023002"/>
    </source>
</evidence>
<dbReference type="GO" id="GO:0050661">
    <property type="term" value="F:NADP binding"/>
    <property type="evidence" value="ECO:0007669"/>
    <property type="project" value="InterPro"/>
</dbReference>